<gene>
    <name evidence="1" type="ORF">IE877_04740</name>
</gene>
<evidence type="ECO:0000313" key="2">
    <source>
        <dbReference type="Proteomes" id="UP000652176"/>
    </source>
</evidence>
<comment type="caution">
    <text evidence="1">The sequence shown here is derived from an EMBL/GenBank/DDBJ whole genome shotgun (WGS) entry which is preliminary data.</text>
</comment>
<accession>A0ABR9CWE8</accession>
<dbReference type="EMBL" id="JACXSS010000001">
    <property type="protein sequence ID" value="MBD9355189.1"/>
    <property type="molecule type" value="Genomic_DNA"/>
</dbReference>
<keyword evidence="2" id="KW-1185">Reference proteome</keyword>
<dbReference type="Proteomes" id="UP000652176">
    <property type="component" value="Unassembled WGS sequence"/>
</dbReference>
<reference evidence="1 2" key="1">
    <citation type="submission" date="2020-09" db="EMBL/GenBank/DDBJ databases">
        <title>Methylomonas albis sp. nov. and Methylomonas fluvii sp. nov.: Two cold-adapted methanotrophs from the River Elbe and an amended description of Methylovulum psychrotolerans strain Eb1.</title>
        <authorList>
            <person name="Bussmann I.K."/>
            <person name="Klings K.-W."/>
            <person name="Warnstedt J."/>
            <person name="Hoppert M."/>
            <person name="Saborowski A."/>
            <person name="Horn F."/>
            <person name="Liebner S."/>
        </authorList>
    </citation>
    <scope>NUCLEOTIDE SEQUENCE [LARGE SCALE GENOMIC DNA]</scope>
    <source>
        <strain evidence="1 2">EbA</strain>
    </source>
</reference>
<proteinExistence type="predicted"/>
<sequence>MADPFTTPLPNQYVLHGGNLKVTYSTTGFDGKPHFTYQDGTHTLNFSGDQIRTVGTEDGTLVSVTILMTVDTGSTSFTVLIPHINLDSTLEASIQTQGISTRHKFSIIPDLNRGQLDTYKFTKLVGNASVVNF</sequence>
<protein>
    <submittedName>
        <fullName evidence="1">Uncharacterized protein</fullName>
    </submittedName>
</protein>
<name>A0ABR9CWE8_9GAMM</name>
<organism evidence="1 2">
    <name type="scientific">Methylomonas albis</name>
    <dbReference type="NCBI Taxonomy" id="1854563"/>
    <lineage>
        <taxon>Bacteria</taxon>
        <taxon>Pseudomonadati</taxon>
        <taxon>Pseudomonadota</taxon>
        <taxon>Gammaproteobacteria</taxon>
        <taxon>Methylococcales</taxon>
        <taxon>Methylococcaceae</taxon>
        <taxon>Methylomonas</taxon>
    </lineage>
</organism>
<evidence type="ECO:0000313" key="1">
    <source>
        <dbReference type="EMBL" id="MBD9355189.1"/>
    </source>
</evidence>